<protein>
    <submittedName>
        <fullName evidence="7">Tryptophan-rich sensory protein</fullName>
    </submittedName>
</protein>
<dbReference type="Proteomes" id="UP000604243">
    <property type="component" value="Unassembled WGS sequence"/>
</dbReference>
<evidence type="ECO:0000256" key="3">
    <source>
        <dbReference type="ARBA" id="ARBA00022692"/>
    </source>
</evidence>
<dbReference type="CDD" id="cd15904">
    <property type="entry name" value="TSPO_MBR"/>
    <property type="match status" value="1"/>
</dbReference>
<feature type="transmembrane region" description="Helical" evidence="6">
    <location>
        <begin position="108"/>
        <end position="129"/>
    </location>
</feature>
<dbReference type="Pfam" id="PF03073">
    <property type="entry name" value="TspO_MBR"/>
    <property type="match status" value="1"/>
</dbReference>
<evidence type="ECO:0000313" key="8">
    <source>
        <dbReference type="Proteomes" id="UP000604243"/>
    </source>
</evidence>
<evidence type="ECO:0000256" key="4">
    <source>
        <dbReference type="ARBA" id="ARBA00022989"/>
    </source>
</evidence>
<sequence>MNTLTRRQQLFGLAGWLLLAYLAATIGAVASVNAAEFYQTLQQPSWAPPAGAFGPVWTTLYALMGIAAWLVWCEKPVQNVRPALTLFVVQLAVNALWSWLYFVWNLGAISFAGTVILWCLILATLINFWRIKPLAGALLVPYLAWVTLATALTWSTWHLNPQMLG</sequence>
<dbReference type="InterPro" id="IPR038330">
    <property type="entry name" value="TspO/MBR-related_sf"/>
</dbReference>
<evidence type="ECO:0000313" key="7">
    <source>
        <dbReference type="EMBL" id="GHC33125.1"/>
    </source>
</evidence>
<evidence type="ECO:0000256" key="2">
    <source>
        <dbReference type="ARBA" id="ARBA00007524"/>
    </source>
</evidence>
<proteinExistence type="inferred from homology"/>
<gene>
    <name evidence="7" type="primary">tspO</name>
    <name evidence="7" type="ORF">GCM10010082_29620</name>
</gene>
<keyword evidence="4 6" id="KW-1133">Transmembrane helix</keyword>
<name>A0ABQ3FPM9_9GAMM</name>
<comment type="subcellular location">
    <subcellularLocation>
        <location evidence="1">Membrane</location>
        <topology evidence="1">Multi-pass membrane protein</topology>
    </subcellularLocation>
</comment>
<dbReference type="RefSeq" id="WP_189519614.1">
    <property type="nucleotide sequence ID" value="NZ_BMZM01000004.1"/>
</dbReference>
<comment type="similarity">
    <text evidence="2">Belongs to the TspO/BZRP family.</text>
</comment>
<dbReference type="Gene3D" id="1.20.1260.100">
    <property type="entry name" value="TspO/MBR protein"/>
    <property type="match status" value="1"/>
</dbReference>
<keyword evidence="8" id="KW-1185">Reference proteome</keyword>
<organism evidence="7 8">
    <name type="scientific">Kushneria pakistanensis</name>
    <dbReference type="NCBI Taxonomy" id="1508770"/>
    <lineage>
        <taxon>Bacteria</taxon>
        <taxon>Pseudomonadati</taxon>
        <taxon>Pseudomonadota</taxon>
        <taxon>Gammaproteobacteria</taxon>
        <taxon>Oceanospirillales</taxon>
        <taxon>Halomonadaceae</taxon>
        <taxon>Kushneria</taxon>
    </lineage>
</organism>
<evidence type="ECO:0000256" key="6">
    <source>
        <dbReference type="SAM" id="Phobius"/>
    </source>
</evidence>
<dbReference type="PIRSF" id="PIRSF005859">
    <property type="entry name" value="PBR"/>
    <property type="match status" value="1"/>
</dbReference>
<reference evidence="8" key="1">
    <citation type="journal article" date="2019" name="Int. J. Syst. Evol. Microbiol.">
        <title>The Global Catalogue of Microorganisms (GCM) 10K type strain sequencing project: providing services to taxonomists for standard genome sequencing and annotation.</title>
        <authorList>
            <consortium name="The Broad Institute Genomics Platform"/>
            <consortium name="The Broad Institute Genome Sequencing Center for Infectious Disease"/>
            <person name="Wu L."/>
            <person name="Ma J."/>
        </authorList>
    </citation>
    <scope>NUCLEOTIDE SEQUENCE [LARGE SCALE GENOMIC DNA]</scope>
    <source>
        <strain evidence="8">KCTC 42082</strain>
    </source>
</reference>
<accession>A0ABQ3FPM9</accession>
<evidence type="ECO:0000256" key="1">
    <source>
        <dbReference type="ARBA" id="ARBA00004141"/>
    </source>
</evidence>
<feature type="transmembrane region" description="Helical" evidence="6">
    <location>
        <begin position="50"/>
        <end position="72"/>
    </location>
</feature>
<dbReference type="InterPro" id="IPR004307">
    <property type="entry name" value="TspO_MBR"/>
</dbReference>
<evidence type="ECO:0000256" key="5">
    <source>
        <dbReference type="ARBA" id="ARBA00023136"/>
    </source>
</evidence>
<dbReference type="EMBL" id="BMZM01000004">
    <property type="protein sequence ID" value="GHC33125.1"/>
    <property type="molecule type" value="Genomic_DNA"/>
</dbReference>
<feature type="transmembrane region" description="Helical" evidence="6">
    <location>
        <begin position="136"/>
        <end position="157"/>
    </location>
</feature>
<feature type="transmembrane region" description="Helical" evidence="6">
    <location>
        <begin position="84"/>
        <end position="102"/>
    </location>
</feature>
<dbReference type="PANTHER" id="PTHR10057:SF0">
    <property type="entry name" value="TRANSLOCATOR PROTEIN"/>
    <property type="match status" value="1"/>
</dbReference>
<dbReference type="PANTHER" id="PTHR10057">
    <property type="entry name" value="PERIPHERAL-TYPE BENZODIAZEPINE RECEPTOR"/>
    <property type="match status" value="1"/>
</dbReference>
<keyword evidence="5 6" id="KW-0472">Membrane</keyword>
<comment type="caution">
    <text evidence="7">The sequence shown here is derived from an EMBL/GenBank/DDBJ whole genome shotgun (WGS) entry which is preliminary data.</text>
</comment>
<keyword evidence="3 6" id="KW-0812">Transmembrane</keyword>